<dbReference type="GO" id="GO:0005737">
    <property type="term" value="C:cytoplasm"/>
    <property type="evidence" value="ECO:0007669"/>
    <property type="project" value="TreeGrafter"/>
</dbReference>
<feature type="compositionally biased region" description="Low complexity" evidence="1">
    <location>
        <begin position="345"/>
        <end position="357"/>
    </location>
</feature>
<evidence type="ECO:0000313" key="3">
    <source>
        <dbReference type="EMBL" id="MZG28103.1"/>
    </source>
</evidence>
<gene>
    <name evidence="3" type="ORF">FM068_05805</name>
</gene>
<feature type="region of interest" description="Disordered" evidence="1">
    <location>
        <begin position="260"/>
        <end position="287"/>
    </location>
</feature>
<evidence type="ECO:0000256" key="1">
    <source>
        <dbReference type="SAM" id="MobiDB-lite"/>
    </source>
</evidence>
<dbReference type="NCBIfam" id="NF041131">
    <property type="entry name" value="RicT_YaaT_fam"/>
    <property type="match status" value="1"/>
</dbReference>
<dbReference type="InterPro" id="IPR047767">
    <property type="entry name" value="PSP1-like"/>
</dbReference>
<feature type="compositionally biased region" description="Gly residues" evidence="1">
    <location>
        <begin position="502"/>
        <end position="526"/>
    </location>
</feature>
<feature type="compositionally biased region" description="Basic and acidic residues" evidence="1">
    <location>
        <begin position="373"/>
        <end position="392"/>
    </location>
</feature>
<sequence>MVRVAPINLTFNPRTLWFDPGDLDIEKDMPVVVRTARGTEFGIAASEVIEVSEEQVRALKSALRPVERIATEEDIEQAAEMERASAEALPVFKEMAREYHEDMHPVSVEFLLDGDKAVFYFEAEERIDFRELVRKLAARFHVRIDMRQIGVRDEARMVGGIGHCGQELCCKRLGGEFCPVSIRMAKEQGLSLNPQKISGLCGRLMCCLRYEFDAYKDFKGRAPKLNATVQTPAGPAKVVDHDVPREIVSLKVEGEKPVKVPLSDFDPAPEGATRPNAVGEEAWEEATSDRGLIGGEALIFSTSQFTGADKLAEGAKVRHTGGSRKGSGEAGRSRRSGSEGRGRGSSRSAGAPTASPAPAAPPRKRRRSTKLSAADDGRGLERVSTSREEGARGEGAASPKPRRQRSGTASRPKDGARPKDGGRSQSGQGGQGKAQRAKGSQGRSRSGQGDGKSKGASPRPGQKSSGLRAEQGSASRGEGAKADGGASKPRRRRRSRKPKADGGAGAGAGSGSGQQPGGNGGNGTGN</sequence>
<dbReference type="RefSeq" id="WP_161127803.1">
    <property type="nucleotide sequence ID" value="NZ_JAKNFC010000012.1"/>
</dbReference>
<feature type="region of interest" description="Disordered" evidence="1">
    <location>
        <begin position="313"/>
        <end position="526"/>
    </location>
</feature>
<comment type="caution">
    <text evidence="3">The sequence shown here is derived from an EMBL/GenBank/DDBJ whole genome shotgun (WGS) entry which is preliminary data.</text>
</comment>
<evidence type="ECO:0000259" key="2">
    <source>
        <dbReference type="PROSITE" id="PS51411"/>
    </source>
</evidence>
<feature type="compositionally biased region" description="Basic residues" evidence="1">
    <location>
        <begin position="488"/>
        <end position="497"/>
    </location>
</feature>
<dbReference type="AlphaFoldDB" id="A0A6L8Q459"/>
<dbReference type="PANTHER" id="PTHR43830">
    <property type="entry name" value="PROTEIN PSP1"/>
    <property type="match status" value="1"/>
</dbReference>
<proteinExistence type="predicted"/>
<name>A0A6L8Q459_9ACTN</name>
<protein>
    <recommendedName>
        <fullName evidence="2">PSP1 C-terminal domain-containing protein</fullName>
    </recommendedName>
</protein>
<dbReference type="InterPro" id="IPR007557">
    <property type="entry name" value="PSP1_C"/>
</dbReference>
<organism evidence="3 4">
    <name type="scientific">Adlercreutzia equolifaciens</name>
    <dbReference type="NCBI Taxonomy" id="446660"/>
    <lineage>
        <taxon>Bacteria</taxon>
        <taxon>Bacillati</taxon>
        <taxon>Actinomycetota</taxon>
        <taxon>Coriobacteriia</taxon>
        <taxon>Eggerthellales</taxon>
        <taxon>Eggerthellaceae</taxon>
        <taxon>Adlercreutzia</taxon>
    </lineage>
</organism>
<dbReference type="Pfam" id="PF04468">
    <property type="entry name" value="PSP1"/>
    <property type="match status" value="1"/>
</dbReference>
<feature type="domain" description="PSP1 C-terminal" evidence="2">
    <location>
        <begin position="64"/>
        <end position="149"/>
    </location>
</feature>
<dbReference type="Proteomes" id="UP000472380">
    <property type="component" value="Unassembled WGS sequence"/>
</dbReference>
<dbReference type="EMBL" id="VJNE01000009">
    <property type="protein sequence ID" value="MZG28103.1"/>
    <property type="molecule type" value="Genomic_DNA"/>
</dbReference>
<accession>A0A6L8Q459</accession>
<evidence type="ECO:0000313" key="4">
    <source>
        <dbReference type="Proteomes" id="UP000472380"/>
    </source>
</evidence>
<dbReference type="PANTHER" id="PTHR43830:SF3">
    <property type="entry name" value="PROTEIN PSP1"/>
    <property type="match status" value="1"/>
</dbReference>
<dbReference type="PROSITE" id="PS51411">
    <property type="entry name" value="PSP1_C"/>
    <property type="match status" value="1"/>
</dbReference>
<reference evidence="3 4" key="1">
    <citation type="submission" date="2019-07" db="EMBL/GenBank/DDBJ databases">
        <title>Draft genome sequence of Adlercreutzia equolifaciens IPLA 37004, a human intestinal strain that does not produces equol from daidzein.</title>
        <authorList>
            <person name="Vazquez L."/>
            <person name="Florez A.B."/>
            <person name="Mayo B."/>
        </authorList>
    </citation>
    <scope>NUCLEOTIDE SEQUENCE [LARGE SCALE GENOMIC DNA]</scope>
    <source>
        <strain evidence="3 4">IPLA 37004</strain>
    </source>
</reference>
<feature type="compositionally biased region" description="Low complexity" evidence="1">
    <location>
        <begin position="433"/>
        <end position="447"/>
    </location>
</feature>
<feature type="compositionally biased region" description="Basic and acidic residues" evidence="1">
    <location>
        <begin position="411"/>
        <end position="422"/>
    </location>
</feature>